<reference evidence="1 2" key="1">
    <citation type="submission" date="2018-11" db="EMBL/GenBank/DDBJ databases">
        <authorList>
            <person name="Jang G.I."/>
            <person name="Hwang C.Y."/>
        </authorList>
    </citation>
    <scope>NUCLEOTIDE SEQUENCE [LARGE SCALE GENOMIC DNA]</scope>
    <source>
        <strain evidence="1 2">SSM26</strain>
    </source>
</reference>
<evidence type="ECO:0000313" key="2">
    <source>
        <dbReference type="Proteomes" id="UP000275199"/>
    </source>
</evidence>
<accession>A0ABX9XL39</accession>
<evidence type="ECO:0000313" key="1">
    <source>
        <dbReference type="EMBL" id="ROZ87547.1"/>
    </source>
</evidence>
<gene>
    <name evidence="1" type="ORF">EF096_04715</name>
</gene>
<name>A0ABX9XL39_9PSED</name>
<dbReference type="RefSeq" id="WP_123888456.1">
    <property type="nucleotide sequence ID" value="NZ_RKKU01000003.1"/>
</dbReference>
<proteinExistence type="predicted"/>
<dbReference type="EMBL" id="RKKU01000003">
    <property type="protein sequence ID" value="ROZ87547.1"/>
    <property type="molecule type" value="Genomic_DNA"/>
</dbReference>
<comment type="caution">
    <text evidence="1">The sequence shown here is derived from an EMBL/GenBank/DDBJ whole genome shotgun (WGS) entry which is preliminary data.</text>
</comment>
<dbReference type="Proteomes" id="UP000275199">
    <property type="component" value="Unassembled WGS sequence"/>
</dbReference>
<protein>
    <submittedName>
        <fullName evidence="1">Uncharacterized protein</fullName>
    </submittedName>
</protein>
<sequence length="94" mass="10760">MLSRHAQLRHRLKRDKQPVAYQADQGFAEIAAFLREESDLLLAKGLLKPEVDTNGKRSLTLHGAFAMTWRSVWPGRVILAAVGRWRRRRLLGQA</sequence>
<keyword evidence="2" id="KW-1185">Reference proteome</keyword>
<organism evidence="1 2">
    <name type="scientific">Pseudomonas neustonica</name>
    <dbReference type="NCBI Taxonomy" id="2487346"/>
    <lineage>
        <taxon>Bacteria</taxon>
        <taxon>Pseudomonadati</taxon>
        <taxon>Pseudomonadota</taxon>
        <taxon>Gammaproteobacteria</taxon>
        <taxon>Pseudomonadales</taxon>
        <taxon>Pseudomonadaceae</taxon>
        <taxon>Pseudomonas</taxon>
    </lineage>
</organism>